<dbReference type="KEGG" id="blq:L21SP5_00576"/>
<dbReference type="InterPro" id="IPR034428">
    <property type="entry name" value="ThiH/NoCL/HydG-like"/>
</dbReference>
<dbReference type="NCBIfam" id="TIGR03955">
    <property type="entry name" value="rSAM_HydG"/>
    <property type="match status" value="1"/>
</dbReference>
<dbReference type="InterPro" id="IPR013785">
    <property type="entry name" value="Aldolase_TIM"/>
</dbReference>
<evidence type="ECO:0000313" key="9">
    <source>
        <dbReference type="Proteomes" id="UP000064893"/>
    </source>
</evidence>
<dbReference type="Pfam" id="PF04055">
    <property type="entry name" value="Radical_SAM"/>
    <property type="match status" value="1"/>
</dbReference>
<dbReference type="GO" id="GO:0051539">
    <property type="term" value="F:4 iron, 4 sulfur cluster binding"/>
    <property type="evidence" value="ECO:0007669"/>
    <property type="project" value="UniProtKB-KW"/>
</dbReference>
<dbReference type="SFLD" id="SFLDS00029">
    <property type="entry name" value="Radical_SAM"/>
    <property type="match status" value="1"/>
</dbReference>
<sequence length="476" mass="54901">MQFTPEKYRIEDRPMKPFIDADEIESFLKEAKPDKEKVEAIIQKSLDKQRLNLQEVATLLQADDPELIEHIKEGARELKRKVYGNRIVLFAPLYIGNHCTNNCKYCGFRVTNTEAERMTLTDEEIVEEVEALEDNGQKRLILVYGEHPKYNADYIAHTVETVYNVKKGNGEIRRVNINAAPLDFEGFKKVHEAGIGTYQIFQETYHPEVYKSYHLGGKKADYNYRLTSLDRAMEAGIDDVGLGALFGLYDWKFEVMALVRHTNHLEACYNVGPHTLSFPRITDSTSIDMPDKYMVNDEDFKRLVAILRLAVPYTGMILTARESPSVRKEVIEFGVSQIDGGTKLELGSYHDSKNEEQNLNREQFMINDNRSLNEIIDELLDTGKLPSFCTACYRLGRTGEHFMEFSVPGFIKRYCTPNAILTLSEYLVDYASDNTAKKGWEVIENTINTELDRFKNIEELRDRIEKIKQGERDLYF</sequence>
<dbReference type="InterPro" id="IPR024007">
    <property type="entry name" value="FeFe-hyd_mat_HydG"/>
</dbReference>
<dbReference type="RefSeq" id="WP_057951817.1">
    <property type="nucleotide sequence ID" value="NZ_CP013118.1"/>
</dbReference>
<dbReference type="PROSITE" id="PS51918">
    <property type="entry name" value="RADICAL_SAM"/>
    <property type="match status" value="1"/>
</dbReference>
<dbReference type="EMBL" id="CP013118">
    <property type="protein sequence ID" value="ALO14252.1"/>
    <property type="molecule type" value="Genomic_DNA"/>
</dbReference>
<name>A0A0S2HWG4_9BACT</name>
<dbReference type="PANTHER" id="PTHR43583">
    <property type="entry name" value="2-IMINOACETATE SYNTHASE"/>
    <property type="match status" value="1"/>
</dbReference>
<dbReference type="SFLD" id="SFLDF00319">
    <property type="entry name" value="Fe_hydrogenase_maturase_(HydG"/>
    <property type="match status" value="1"/>
</dbReference>
<evidence type="ECO:0000256" key="5">
    <source>
        <dbReference type="ARBA" id="ARBA00023004"/>
    </source>
</evidence>
<organism evidence="8 9">
    <name type="scientific">Salinivirga cyanobacteriivorans</name>
    <dbReference type="NCBI Taxonomy" id="1307839"/>
    <lineage>
        <taxon>Bacteria</taxon>
        <taxon>Pseudomonadati</taxon>
        <taxon>Bacteroidota</taxon>
        <taxon>Bacteroidia</taxon>
        <taxon>Bacteroidales</taxon>
        <taxon>Salinivirgaceae</taxon>
        <taxon>Salinivirga</taxon>
    </lineage>
</organism>
<evidence type="ECO:0000256" key="3">
    <source>
        <dbReference type="ARBA" id="ARBA00022691"/>
    </source>
</evidence>
<keyword evidence="5" id="KW-0408">Iron</keyword>
<dbReference type="Proteomes" id="UP000064893">
    <property type="component" value="Chromosome"/>
</dbReference>
<dbReference type="InterPro" id="IPR010722">
    <property type="entry name" value="BATS_dom"/>
</dbReference>
<protein>
    <submittedName>
        <fullName evidence="8">2-iminoacetate synthase</fullName>
        <ecNumber evidence="8">4.1.99.19</ecNumber>
    </submittedName>
</protein>
<evidence type="ECO:0000313" key="8">
    <source>
        <dbReference type="EMBL" id="ALO14252.1"/>
    </source>
</evidence>
<dbReference type="GO" id="GO:0046872">
    <property type="term" value="F:metal ion binding"/>
    <property type="evidence" value="ECO:0007669"/>
    <property type="project" value="UniProtKB-KW"/>
</dbReference>
<evidence type="ECO:0000256" key="1">
    <source>
        <dbReference type="ARBA" id="ARBA00001966"/>
    </source>
</evidence>
<comment type="cofactor">
    <cofactor evidence="1">
        <name>[4Fe-4S] cluster</name>
        <dbReference type="ChEBI" id="CHEBI:49883"/>
    </cofactor>
</comment>
<proteinExistence type="predicted"/>
<evidence type="ECO:0000256" key="4">
    <source>
        <dbReference type="ARBA" id="ARBA00022723"/>
    </source>
</evidence>
<dbReference type="InterPro" id="IPR007197">
    <property type="entry name" value="rSAM"/>
</dbReference>
<dbReference type="EC" id="4.1.99.19" evidence="8"/>
<dbReference type="InterPro" id="IPR058240">
    <property type="entry name" value="rSAM_sf"/>
</dbReference>
<keyword evidence="2" id="KW-0004">4Fe-4S</keyword>
<dbReference type="SMART" id="SM00876">
    <property type="entry name" value="BATS"/>
    <property type="match status" value="1"/>
</dbReference>
<feature type="domain" description="Radical SAM core" evidence="7">
    <location>
        <begin position="83"/>
        <end position="313"/>
    </location>
</feature>
<dbReference type="Pfam" id="PF06968">
    <property type="entry name" value="BATS"/>
    <property type="match status" value="1"/>
</dbReference>
<keyword evidence="9" id="KW-1185">Reference proteome</keyword>
<dbReference type="SFLD" id="SFLDG01081">
    <property type="entry name" value="cleavage_of_the_Ca-Cb_bond_in"/>
    <property type="match status" value="1"/>
</dbReference>
<dbReference type="STRING" id="1307839.L21SP5_00576"/>
<reference evidence="8 9" key="1">
    <citation type="submission" date="2015-11" db="EMBL/GenBank/DDBJ databases">
        <title>Description and complete genome sequence of a novel strain predominating in hypersaline microbial mats and representing a new family of the Bacteriodetes phylum.</title>
        <authorList>
            <person name="Spring S."/>
            <person name="Bunk B."/>
            <person name="Sproer C."/>
            <person name="Klenk H.-P."/>
        </authorList>
    </citation>
    <scope>NUCLEOTIDE SEQUENCE [LARGE SCALE GENOMIC DNA]</scope>
    <source>
        <strain evidence="8 9">L21-Spi-D4</strain>
    </source>
</reference>
<accession>A0A0S2HWG4</accession>
<dbReference type="Gene3D" id="3.20.20.70">
    <property type="entry name" value="Aldolase class I"/>
    <property type="match status" value="1"/>
</dbReference>
<dbReference type="OrthoDB" id="9801120at2"/>
<dbReference type="SFLD" id="SFLDG01060">
    <property type="entry name" value="BATS_domain_containing"/>
    <property type="match status" value="1"/>
</dbReference>
<keyword evidence="3" id="KW-0949">S-adenosyl-L-methionine</keyword>
<evidence type="ECO:0000256" key="6">
    <source>
        <dbReference type="ARBA" id="ARBA00023014"/>
    </source>
</evidence>
<dbReference type="GO" id="GO:0036355">
    <property type="term" value="F:2-iminoacetate synthase activity"/>
    <property type="evidence" value="ECO:0007669"/>
    <property type="project" value="UniProtKB-EC"/>
</dbReference>
<dbReference type="AlphaFoldDB" id="A0A0S2HWG4"/>
<evidence type="ECO:0000259" key="7">
    <source>
        <dbReference type="PROSITE" id="PS51918"/>
    </source>
</evidence>
<keyword evidence="8" id="KW-0456">Lyase</keyword>
<dbReference type="PANTHER" id="PTHR43583:SF2">
    <property type="entry name" value="THIAZOLE BIOSYNTHESIS PROTEIN"/>
    <property type="match status" value="1"/>
</dbReference>
<dbReference type="SUPFAM" id="SSF102114">
    <property type="entry name" value="Radical SAM enzymes"/>
    <property type="match status" value="1"/>
</dbReference>
<keyword evidence="4" id="KW-0479">Metal-binding</keyword>
<gene>
    <name evidence="8" type="primary">thiH</name>
    <name evidence="8" type="ORF">L21SP5_00576</name>
</gene>
<evidence type="ECO:0000256" key="2">
    <source>
        <dbReference type="ARBA" id="ARBA00022485"/>
    </source>
</evidence>
<dbReference type="CDD" id="cd01335">
    <property type="entry name" value="Radical_SAM"/>
    <property type="match status" value="1"/>
</dbReference>
<keyword evidence="6" id="KW-0411">Iron-sulfur</keyword>